<dbReference type="InterPro" id="IPR003959">
    <property type="entry name" value="ATPase_AAA_core"/>
</dbReference>
<dbReference type="Pfam" id="PF07724">
    <property type="entry name" value="AAA_2"/>
    <property type="match status" value="1"/>
</dbReference>
<protein>
    <recommendedName>
        <fullName evidence="9">AAA+ ATPase domain-containing protein</fullName>
    </recommendedName>
</protein>
<dbReference type="PANTHER" id="PTHR48102">
    <property type="entry name" value="ATP-DEPENDENT CLP PROTEASE ATP-BINDING SUBUNIT CLPX-LIKE, MITOCHONDRIAL-RELATED"/>
    <property type="match status" value="1"/>
</dbReference>
<reference evidence="8" key="1">
    <citation type="submission" date="2021-01" db="EMBL/GenBank/DDBJ databases">
        <authorList>
            <person name="Corre E."/>
            <person name="Pelletier E."/>
            <person name="Niang G."/>
            <person name="Scheremetjew M."/>
            <person name="Finn R."/>
            <person name="Kale V."/>
            <person name="Holt S."/>
            <person name="Cochrane G."/>
            <person name="Meng A."/>
            <person name="Brown T."/>
            <person name="Cohen L."/>
        </authorList>
    </citation>
    <scope>NUCLEOTIDE SEQUENCE</scope>
    <source>
        <strain evidence="8">SAG 11-49</strain>
    </source>
</reference>
<evidence type="ECO:0000259" key="6">
    <source>
        <dbReference type="SMART" id="SM00382"/>
    </source>
</evidence>
<dbReference type="NCBIfam" id="NF003544">
    <property type="entry name" value="PRK05201.1"/>
    <property type="match status" value="1"/>
</dbReference>
<evidence type="ECO:0008006" key="9">
    <source>
        <dbReference type="Google" id="ProtNLM"/>
    </source>
</evidence>
<dbReference type="InterPro" id="IPR050052">
    <property type="entry name" value="ATP-dep_Clp_protease_ClpX"/>
</dbReference>
<organism evidence="8">
    <name type="scientific">Chlamydomonas leiostraca</name>
    <dbReference type="NCBI Taxonomy" id="1034604"/>
    <lineage>
        <taxon>Eukaryota</taxon>
        <taxon>Viridiplantae</taxon>
        <taxon>Chlorophyta</taxon>
        <taxon>core chlorophytes</taxon>
        <taxon>Chlorophyceae</taxon>
        <taxon>CS clade</taxon>
        <taxon>Chlamydomonadales</taxon>
        <taxon>Chlamydomonadaceae</taxon>
        <taxon>Chlamydomonas</taxon>
    </lineage>
</organism>
<dbReference type="GO" id="GO:0008233">
    <property type="term" value="F:peptidase activity"/>
    <property type="evidence" value="ECO:0007669"/>
    <property type="project" value="InterPro"/>
</dbReference>
<name>A0A7S0R4R6_9CHLO</name>
<dbReference type="Pfam" id="PF00004">
    <property type="entry name" value="AAA"/>
    <property type="match status" value="1"/>
</dbReference>
<evidence type="ECO:0000256" key="5">
    <source>
        <dbReference type="SAM" id="MobiDB-lite"/>
    </source>
</evidence>
<keyword evidence="4" id="KW-0143">Chaperone</keyword>
<dbReference type="AlphaFoldDB" id="A0A7S0R4R6"/>
<sequence length="625" mass="66341">MSPEPRLARLCLDAMTGRSKQCASAISALLPHSLLPSSTSLPGSQGGHAGAMASSKCSTATAQATPRTWGQQSPCASFGDRAAPGWGFSHAHKPSSLLPMHLQTRVYSTPSAPGGSGSDSGSAGASGPSSTSSGAGQAGSVASTSSAASTAGAPLLRPGEALAKLTPAAVVERLDRFIIGQGDAKKAVAVAFRNRWRRQRVAGELREEITPKNILMIGPTGCGKTEIARRLAKLADAPFIKVEATKFTEVGYHGRDVDSIIKDLVEAAIGLVKSRLREQAQAAIALAVEHTILRQLASSGMAGPEGAVAAAQWAAAPGFPTTPVPKALEGLRARLAAGELEGAIVEVELPAKPGLDLGNMMQGQQSPLVISLDRLMAGARKVDRKRLTVKEARAALDDAEVERLFPAEVVAKEAVRLTEQDGIVFIDEIDKIVNSRNSPWRTGDPSSQGVQRDLLPIIEGSAVQTKHGTVNTDHILFICSGAFHSAKPGDLMAELQGRLPIRVELKALTQDDFYRILTEPQYNLIKQQQMLLATEGVDLHFTDAAVREVARLAEALNRATENIGARRLAAVLERVVESVSFGAPELVKQARAEGRERYACVVDKEHVSERVAVVMQRQDLSKWII</sequence>
<proteinExistence type="inferred from homology"/>
<dbReference type="SMART" id="SM00382">
    <property type="entry name" value="AAA"/>
    <property type="match status" value="1"/>
</dbReference>
<evidence type="ECO:0000256" key="3">
    <source>
        <dbReference type="ARBA" id="ARBA00022840"/>
    </source>
</evidence>
<feature type="domain" description="Clp ATPase C-terminal" evidence="7">
    <location>
        <begin position="508"/>
        <end position="608"/>
    </location>
</feature>
<gene>
    <name evidence="8" type="ORF">CLEI1391_LOCUS2372</name>
</gene>
<dbReference type="Gene3D" id="3.40.50.300">
    <property type="entry name" value="P-loop containing nucleotide triphosphate hydrolases"/>
    <property type="match status" value="2"/>
</dbReference>
<evidence type="ECO:0000313" key="8">
    <source>
        <dbReference type="EMBL" id="CAD8667179.1"/>
    </source>
</evidence>
<keyword evidence="2" id="KW-0547">Nucleotide-binding</keyword>
<dbReference type="GO" id="GO:0005524">
    <property type="term" value="F:ATP binding"/>
    <property type="evidence" value="ECO:0007669"/>
    <property type="project" value="UniProtKB-KW"/>
</dbReference>
<evidence type="ECO:0000256" key="2">
    <source>
        <dbReference type="ARBA" id="ARBA00022741"/>
    </source>
</evidence>
<dbReference type="SMART" id="SM01086">
    <property type="entry name" value="ClpB_D2-small"/>
    <property type="match status" value="1"/>
</dbReference>
<dbReference type="InterPro" id="IPR003593">
    <property type="entry name" value="AAA+_ATPase"/>
</dbReference>
<feature type="region of interest" description="Disordered" evidence="5">
    <location>
        <begin position="106"/>
        <end position="141"/>
    </location>
</feature>
<dbReference type="NCBIfam" id="TIGR00390">
    <property type="entry name" value="hslU"/>
    <property type="match status" value="1"/>
</dbReference>
<keyword evidence="3" id="KW-0067">ATP-binding</keyword>
<comment type="similarity">
    <text evidence="1">Belongs to the ClpX chaperone family. HslU subfamily.</text>
</comment>
<dbReference type="GO" id="GO:0009376">
    <property type="term" value="C:HslUV protease complex"/>
    <property type="evidence" value="ECO:0007669"/>
    <property type="project" value="InterPro"/>
</dbReference>
<dbReference type="GO" id="GO:0051603">
    <property type="term" value="P:proteolysis involved in protein catabolic process"/>
    <property type="evidence" value="ECO:0007669"/>
    <property type="project" value="TreeGrafter"/>
</dbReference>
<feature type="domain" description="AAA+ ATPase" evidence="6">
    <location>
        <begin position="210"/>
        <end position="509"/>
    </location>
</feature>
<dbReference type="InterPro" id="IPR027417">
    <property type="entry name" value="P-loop_NTPase"/>
</dbReference>
<dbReference type="Gene3D" id="1.10.8.60">
    <property type="match status" value="1"/>
</dbReference>
<feature type="compositionally biased region" description="Low complexity" evidence="5">
    <location>
        <begin position="108"/>
        <end position="141"/>
    </location>
</feature>
<evidence type="ECO:0000259" key="7">
    <source>
        <dbReference type="SMART" id="SM01086"/>
    </source>
</evidence>
<accession>A0A7S0R4R6</accession>
<dbReference type="InterPro" id="IPR019489">
    <property type="entry name" value="Clp_ATPase_C"/>
</dbReference>
<dbReference type="PANTHER" id="PTHR48102:SF3">
    <property type="entry name" value="ATP-DEPENDENT PROTEASE ATPASE SUBUNIT HSLU"/>
    <property type="match status" value="1"/>
</dbReference>
<dbReference type="EMBL" id="HBFB01004394">
    <property type="protein sequence ID" value="CAD8667179.1"/>
    <property type="molecule type" value="Transcribed_RNA"/>
</dbReference>
<dbReference type="GO" id="GO:0016887">
    <property type="term" value="F:ATP hydrolysis activity"/>
    <property type="evidence" value="ECO:0007669"/>
    <property type="project" value="InterPro"/>
</dbReference>
<evidence type="ECO:0000256" key="4">
    <source>
        <dbReference type="ARBA" id="ARBA00023186"/>
    </source>
</evidence>
<dbReference type="InterPro" id="IPR004491">
    <property type="entry name" value="HslU"/>
</dbReference>
<dbReference type="FunFam" id="3.40.50.300:FF:000220">
    <property type="entry name" value="ATP-dependent protease ATPase subunit HslU"/>
    <property type="match status" value="1"/>
</dbReference>
<evidence type="ECO:0000256" key="1">
    <source>
        <dbReference type="ARBA" id="ARBA00009771"/>
    </source>
</evidence>
<dbReference type="SUPFAM" id="SSF52540">
    <property type="entry name" value="P-loop containing nucleoside triphosphate hydrolases"/>
    <property type="match status" value="1"/>
</dbReference>